<evidence type="ECO:0000313" key="3">
    <source>
        <dbReference type="Proteomes" id="UP001165121"/>
    </source>
</evidence>
<feature type="region of interest" description="Disordered" evidence="1">
    <location>
        <begin position="1"/>
        <end position="58"/>
    </location>
</feature>
<comment type="caution">
    <text evidence="2">The sequence shown here is derived from an EMBL/GenBank/DDBJ whole genome shotgun (WGS) entry which is preliminary data.</text>
</comment>
<evidence type="ECO:0000256" key="1">
    <source>
        <dbReference type="SAM" id="MobiDB-lite"/>
    </source>
</evidence>
<evidence type="ECO:0000313" key="2">
    <source>
        <dbReference type="EMBL" id="GMG15397.1"/>
    </source>
</evidence>
<sequence>MTTSTMMQAGQLEPVPSPQKKTTAQRPTPDPQPQPTTPMKAYKPQQPTEPEPTPPAPAQAVVLSEAQKPPKLKDIHCRRFDGKEVYPGLGAGVEAFLNEFERAVRMERLLNQSAWATKLKASVLGTSLEGRASRSYHNFTGCRDGSYEELIANLKKEFGCNLGQYELDKRFDTNKRAGDTWKQYLTYLKFIERLMVGDRSQLLLETVCNNACPELKSTLPSMIHDTTTSHI</sequence>
<proteinExistence type="predicted"/>
<name>A0A9W6YN63_9STRA</name>
<accession>A0A9W6YN63</accession>
<dbReference type="OrthoDB" id="10441897at2759"/>
<reference evidence="2" key="1">
    <citation type="submission" date="2023-04" db="EMBL/GenBank/DDBJ databases">
        <title>Phytophthora fragariaefolia NBRC 109709.</title>
        <authorList>
            <person name="Ichikawa N."/>
            <person name="Sato H."/>
            <person name="Tonouchi N."/>
        </authorList>
    </citation>
    <scope>NUCLEOTIDE SEQUENCE</scope>
    <source>
        <strain evidence="2">NBRC 109709</strain>
    </source>
</reference>
<dbReference type="EMBL" id="BSXT01018881">
    <property type="protein sequence ID" value="GMG15397.1"/>
    <property type="molecule type" value="Genomic_DNA"/>
</dbReference>
<dbReference type="AlphaFoldDB" id="A0A9W6YN63"/>
<feature type="compositionally biased region" description="Pro residues" evidence="1">
    <location>
        <begin position="47"/>
        <end position="57"/>
    </location>
</feature>
<gene>
    <name evidence="2" type="ORF">Pfra01_002943900</name>
</gene>
<dbReference type="Proteomes" id="UP001165121">
    <property type="component" value="Unassembled WGS sequence"/>
</dbReference>
<keyword evidence="3" id="KW-1185">Reference proteome</keyword>
<organism evidence="2 3">
    <name type="scientific">Phytophthora fragariaefolia</name>
    <dbReference type="NCBI Taxonomy" id="1490495"/>
    <lineage>
        <taxon>Eukaryota</taxon>
        <taxon>Sar</taxon>
        <taxon>Stramenopiles</taxon>
        <taxon>Oomycota</taxon>
        <taxon>Peronosporomycetes</taxon>
        <taxon>Peronosporales</taxon>
        <taxon>Peronosporaceae</taxon>
        <taxon>Phytophthora</taxon>
    </lineage>
</organism>
<protein>
    <submittedName>
        <fullName evidence="2">Unnamed protein product</fullName>
    </submittedName>
</protein>